<reference evidence="2" key="1">
    <citation type="journal article" date="2017" name="Genome Biol.">
        <title>Comparative genomics reveals high biological diversity and specific adaptations in the industrially and medically important fungal genus Aspergillus.</title>
        <authorList>
            <person name="de Vries R.P."/>
            <person name="Riley R."/>
            <person name="Wiebenga A."/>
            <person name="Aguilar-Osorio G."/>
            <person name="Amillis S."/>
            <person name="Uchima C.A."/>
            <person name="Anderluh G."/>
            <person name="Asadollahi M."/>
            <person name="Askin M."/>
            <person name="Barry K."/>
            <person name="Battaglia E."/>
            <person name="Bayram O."/>
            <person name="Benocci T."/>
            <person name="Braus-Stromeyer S.A."/>
            <person name="Caldana C."/>
            <person name="Canovas D."/>
            <person name="Cerqueira G.C."/>
            <person name="Chen F."/>
            <person name="Chen W."/>
            <person name="Choi C."/>
            <person name="Clum A."/>
            <person name="Dos Santos R.A."/>
            <person name="Damasio A.R."/>
            <person name="Diallinas G."/>
            <person name="Emri T."/>
            <person name="Fekete E."/>
            <person name="Flipphi M."/>
            <person name="Freyberg S."/>
            <person name="Gallo A."/>
            <person name="Gournas C."/>
            <person name="Habgood R."/>
            <person name="Hainaut M."/>
            <person name="Harispe M.L."/>
            <person name="Henrissat B."/>
            <person name="Hilden K.S."/>
            <person name="Hope R."/>
            <person name="Hossain A."/>
            <person name="Karabika E."/>
            <person name="Karaffa L."/>
            <person name="Karanyi Z."/>
            <person name="Krasevec N."/>
            <person name="Kuo A."/>
            <person name="Kusch H."/>
            <person name="LaButti K."/>
            <person name="Lagendijk E.L."/>
            <person name="Lapidus A."/>
            <person name="Levasseur A."/>
            <person name="Lindquist E."/>
            <person name="Lipzen A."/>
            <person name="Logrieco A.F."/>
            <person name="MacCabe A."/>
            <person name="Maekelae M.R."/>
            <person name="Malavazi I."/>
            <person name="Melin P."/>
            <person name="Meyer V."/>
            <person name="Mielnichuk N."/>
            <person name="Miskei M."/>
            <person name="Molnar A.P."/>
            <person name="Mule G."/>
            <person name="Ngan C.Y."/>
            <person name="Orejas M."/>
            <person name="Orosz E."/>
            <person name="Ouedraogo J.P."/>
            <person name="Overkamp K.M."/>
            <person name="Park H.-S."/>
            <person name="Perrone G."/>
            <person name="Piumi F."/>
            <person name="Punt P.J."/>
            <person name="Ram A.F."/>
            <person name="Ramon A."/>
            <person name="Rauscher S."/>
            <person name="Record E."/>
            <person name="Riano-Pachon D.M."/>
            <person name="Robert V."/>
            <person name="Roehrig J."/>
            <person name="Ruller R."/>
            <person name="Salamov A."/>
            <person name="Salih N.S."/>
            <person name="Samson R.A."/>
            <person name="Sandor E."/>
            <person name="Sanguinetti M."/>
            <person name="Schuetze T."/>
            <person name="Sepcic K."/>
            <person name="Shelest E."/>
            <person name="Sherlock G."/>
            <person name="Sophianopoulou V."/>
            <person name="Squina F.M."/>
            <person name="Sun H."/>
            <person name="Susca A."/>
            <person name="Todd R.B."/>
            <person name="Tsang A."/>
            <person name="Unkles S.E."/>
            <person name="van de Wiele N."/>
            <person name="van Rossen-Uffink D."/>
            <person name="Oliveira J.V."/>
            <person name="Vesth T.C."/>
            <person name="Visser J."/>
            <person name="Yu J.-H."/>
            <person name="Zhou M."/>
            <person name="Andersen M.R."/>
            <person name="Archer D.B."/>
            <person name="Baker S.E."/>
            <person name="Benoit I."/>
            <person name="Brakhage A.A."/>
            <person name="Braus G.H."/>
            <person name="Fischer R."/>
            <person name="Frisvad J.C."/>
            <person name="Goldman G.H."/>
            <person name="Houbraken J."/>
            <person name="Oakley B."/>
            <person name="Pocsi I."/>
            <person name="Scazzocchio C."/>
            <person name="Seiboth B."/>
            <person name="vanKuyk P.A."/>
            <person name="Wortman J."/>
            <person name="Dyer P.S."/>
            <person name="Grigoriev I.V."/>
        </authorList>
    </citation>
    <scope>NUCLEOTIDE SEQUENCE [LARGE SCALE GENOMIC DNA]</scope>
    <source>
        <strain evidence="2">ITEM 5010</strain>
    </source>
</reference>
<accession>A0A1R3RM17</accession>
<dbReference type="EMBL" id="KV907500">
    <property type="protein sequence ID" value="OOF95525.1"/>
    <property type="molecule type" value="Genomic_DNA"/>
</dbReference>
<sequence length="99" mass="11396">MEIVLTFDFRLESLDSRQDTGFMGTQYEVRTVIGECNLPRLTINAQCPVPLHHHHRARPPYHRYGVDRGKPALSERGIRYSGNVTQLTPHTQERVARQA</sequence>
<dbReference type="VEuPathDB" id="FungiDB:ASPCADRAFT_6045"/>
<name>A0A1R3RM17_ASPC5</name>
<evidence type="ECO:0000313" key="2">
    <source>
        <dbReference type="Proteomes" id="UP000188318"/>
    </source>
</evidence>
<proteinExistence type="predicted"/>
<gene>
    <name evidence="1" type="ORF">ASPCADRAFT_6045</name>
</gene>
<keyword evidence="2" id="KW-1185">Reference proteome</keyword>
<protein>
    <submittedName>
        <fullName evidence="1">Uncharacterized protein</fullName>
    </submittedName>
</protein>
<dbReference type="Proteomes" id="UP000188318">
    <property type="component" value="Unassembled WGS sequence"/>
</dbReference>
<dbReference type="OrthoDB" id="10587741at2759"/>
<evidence type="ECO:0000313" key="1">
    <source>
        <dbReference type="EMBL" id="OOF95525.1"/>
    </source>
</evidence>
<dbReference type="AlphaFoldDB" id="A0A1R3RM17"/>
<organism evidence="1 2">
    <name type="scientific">Aspergillus carbonarius (strain ITEM 5010)</name>
    <dbReference type="NCBI Taxonomy" id="602072"/>
    <lineage>
        <taxon>Eukaryota</taxon>
        <taxon>Fungi</taxon>
        <taxon>Dikarya</taxon>
        <taxon>Ascomycota</taxon>
        <taxon>Pezizomycotina</taxon>
        <taxon>Eurotiomycetes</taxon>
        <taxon>Eurotiomycetidae</taxon>
        <taxon>Eurotiales</taxon>
        <taxon>Aspergillaceae</taxon>
        <taxon>Aspergillus</taxon>
        <taxon>Aspergillus subgen. Circumdati</taxon>
    </lineage>
</organism>